<evidence type="ECO:0000313" key="2">
    <source>
        <dbReference type="Proteomes" id="UP000007076"/>
    </source>
</evidence>
<evidence type="ECO:0000313" key="1">
    <source>
        <dbReference type="EMBL" id="BAJ32813.1"/>
    </source>
</evidence>
<sequence>MSAGTAPSVGFDYALLHAVPRVDRGERINVGALLYCKEADYLAAAIHLDEARLRALDPEVDVAAVAGALEAIRAICTGDRAAGPAAGGPARTRFGWLTAPRSAIVQPSPVHGGITADPAAELDRLMRRFVR</sequence>
<dbReference type="STRING" id="452652.KSE_70550"/>
<organism evidence="1 2">
    <name type="scientific">Kitasatospora setae (strain ATCC 33774 / DSM 43861 / JCM 3304 / KCC A-0304 / NBRC 14216 / KM-6054)</name>
    <name type="common">Streptomyces setae</name>
    <dbReference type="NCBI Taxonomy" id="452652"/>
    <lineage>
        <taxon>Bacteria</taxon>
        <taxon>Bacillati</taxon>
        <taxon>Actinomycetota</taxon>
        <taxon>Actinomycetes</taxon>
        <taxon>Kitasatosporales</taxon>
        <taxon>Streptomycetaceae</taxon>
        <taxon>Kitasatospora</taxon>
    </lineage>
</organism>
<dbReference type="EMBL" id="AP010968">
    <property type="protein sequence ID" value="BAJ32813.1"/>
    <property type="molecule type" value="Genomic_DNA"/>
</dbReference>
<dbReference type="eggNOG" id="ENOG5032SI8">
    <property type="taxonomic scope" value="Bacteria"/>
</dbReference>
<dbReference type="PATRIC" id="fig|452652.3.peg.7089"/>
<evidence type="ECO:0008006" key="3">
    <source>
        <dbReference type="Google" id="ProtNLM"/>
    </source>
</evidence>
<proteinExistence type="predicted"/>
<accession>E4NIL5</accession>
<reference evidence="1 2" key="1">
    <citation type="journal article" date="2010" name="DNA Res.">
        <title>Genome sequence of Kitasatospora setae NBRC 14216T: an evolutionary snapshot of the family Streptomycetaceae.</title>
        <authorList>
            <person name="Ichikawa N."/>
            <person name="Oguchi A."/>
            <person name="Ikeda H."/>
            <person name="Ishikawa J."/>
            <person name="Kitani S."/>
            <person name="Watanabe Y."/>
            <person name="Nakamura S."/>
            <person name="Katano Y."/>
            <person name="Kishi E."/>
            <person name="Sasagawa M."/>
            <person name="Ankai A."/>
            <person name="Fukui S."/>
            <person name="Hashimoto Y."/>
            <person name="Kamata S."/>
            <person name="Otoguro M."/>
            <person name="Tanikawa S."/>
            <person name="Nihira T."/>
            <person name="Horinouchi S."/>
            <person name="Ohnishi Y."/>
            <person name="Hayakawa M."/>
            <person name="Kuzuyama T."/>
            <person name="Arisawa A."/>
            <person name="Nomoto F."/>
            <person name="Miura H."/>
            <person name="Takahashi Y."/>
            <person name="Fujita N."/>
        </authorList>
    </citation>
    <scope>NUCLEOTIDE SEQUENCE [LARGE SCALE GENOMIC DNA]</scope>
    <source>
        <strain evidence="2">ATCC 33774 / DSM 43861 / JCM 3304 / KCC A-0304 / NBRC 14216 / KM-6054</strain>
    </source>
</reference>
<keyword evidence="2" id="KW-1185">Reference proteome</keyword>
<dbReference type="Pfam" id="PF11236">
    <property type="entry name" value="DUF3037"/>
    <property type="match status" value="1"/>
</dbReference>
<gene>
    <name evidence="1" type="ordered locus">KSE_70550</name>
</gene>
<dbReference type="InterPro" id="IPR021398">
    <property type="entry name" value="DUF3037"/>
</dbReference>
<dbReference type="AlphaFoldDB" id="E4NIL5"/>
<dbReference type="RefSeq" id="WP_014140104.1">
    <property type="nucleotide sequence ID" value="NC_016109.1"/>
</dbReference>
<dbReference type="KEGG" id="ksk:KSE_70550"/>
<dbReference type="Proteomes" id="UP000007076">
    <property type="component" value="Chromosome"/>
</dbReference>
<protein>
    <recommendedName>
        <fullName evidence="3">DUF3037 domain-containing protein</fullName>
    </recommendedName>
</protein>
<dbReference type="HOGENOM" id="CLU_138456_0_0_11"/>
<name>E4NIL5_KITSK</name>